<keyword evidence="9 13" id="KW-0547">Nucleotide-binding</keyword>
<keyword evidence="10 13" id="KW-0418">Kinase</keyword>
<feature type="binding site" evidence="13 15">
    <location>
        <position position="337"/>
    </location>
    <ligand>
        <name>ATP</name>
        <dbReference type="ChEBI" id="CHEBI:30616"/>
    </ligand>
</feature>
<name>A0A147JWU5_HADYE</name>
<dbReference type="PROSITE" id="PS00111">
    <property type="entry name" value="PGLYCERATE_KINASE"/>
    <property type="match status" value="1"/>
</dbReference>
<reference evidence="17 18" key="1">
    <citation type="journal article" date="2016" name="Nat. Microbiol.">
        <title>Genomic inference of the metabolism of cosmopolitan subsurface Archaea, Hadesarchaea.</title>
        <authorList>
            <person name="Baker B.J."/>
            <person name="Saw J.H."/>
            <person name="Lind A.E."/>
            <person name="Lazar C.S."/>
            <person name="Hinrichs K.-U."/>
            <person name="Teske A.P."/>
            <person name="Ettema T.J."/>
        </authorList>
    </citation>
    <scope>NUCLEOTIDE SEQUENCE [LARGE SCALE GENOMIC DNA]</scope>
</reference>
<dbReference type="Proteomes" id="UP000074294">
    <property type="component" value="Unassembled WGS sequence"/>
</dbReference>
<sequence>MGDKIEELPTLDEVDVKDKTVIVRVDINSPMDPATGKILDETRIRASAVTIKELASKGAKLVLLAHQGRLGDDDFTTLEQHAELLSKATGIRIKYLKDLFYGEPVARAIKEMKPGDVILLENVRYLAEEPVARSMEEQAKTRLVQNLAPLAQIFVNDAFAAAQRPHASIIGFAAVLPSYAGRLMEREVKKMSRALNPEHPCVYMLGGAKVEDTIKIMEHSLGKGLVDTVLTGGVLANIFLMVSGRDIGGPNVKLISEKSYLKLVDRARAIYSAHSDKIKLPLDFVVDVQGKPRVIAVEELPMNVELLDVGPKTIASYSRYLAEAKTIVVKGPMGVFERKGYERGTLELYRAAANSKAFKVFGGGHTVAIVKEAGVADKIDHVSTGGGAAVSFLAGEPMPGIEALLYSKRLRQGR</sequence>
<dbReference type="FunFam" id="3.40.50.1260:FF:000012">
    <property type="entry name" value="Phosphoglycerate kinase"/>
    <property type="match status" value="1"/>
</dbReference>
<feature type="binding site" evidence="14">
    <location>
        <position position="164"/>
    </location>
    <ligand>
        <name>(2R)-3-phosphoglycerate</name>
        <dbReference type="ChEBI" id="CHEBI:58272"/>
    </ligand>
</feature>
<evidence type="ECO:0000313" key="18">
    <source>
        <dbReference type="Proteomes" id="UP000074294"/>
    </source>
</evidence>
<dbReference type="PANTHER" id="PTHR11406:SF23">
    <property type="entry name" value="PHOSPHOGLYCERATE KINASE 1, CHLOROPLASTIC-RELATED"/>
    <property type="match status" value="1"/>
</dbReference>
<feature type="binding site" evidence="13">
    <location>
        <begin position="363"/>
        <end position="366"/>
    </location>
    <ligand>
        <name>ATP</name>
        <dbReference type="ChEBI" id="CHEBI:30616"/>
    </ligand>
</feature>
<evidence type="ECO:0000313" key="17">
    <source>
        <dbReference type="EMBL" id="KUO40979.1"/>
    </source>
</evidence>
<dbReference type="PRINTS" id="PR00477">
    <property type="entry name" value="PHGLYCKINASE"/>
</dbReference>
<comment type="pathway">
    <text evidence="3 13">Carbohydrate degradation; glycolysis; pyruvate from D-glyceraldehyde 3-phosphate: step 2/5.</text>
</comment>
<feature type="binding site" evidence="13">
    <location>
        <position position="124"/>
    </location>
    <ligand>
        <name>substrate</name>
    </ligand>
</feature>
<evidence type="ECO:0000256" key="15">
    <source>
        <dbReference type="PIRSR" id="PIRSR000724-2"/>
    </source>
</evidence>
<evidence type="ECO:0000256" key="7">
    <source>
        <dbReference type="ARBA" id="ARBA00022490"/>
    </source>
</evidence>
<evidence type="ECO:0000256" key="1">
    <source>
        <dbReference type="ARBA" id="ARBA00000642"/>
    </source>
</evidence>
<proteinExistence type="inferred from homology"/>
<evidence type="ECO:0000256" key="14">
    <source>
        <dbReference type="PIRSR" id="PIRSR000724-1"/>
    </source>
</evidence>
<dbReference type="Pfam" id="PF00162">
    <property type="entry name" value="PGK"/>
    <property type="match status" value="1"/>
</dbReference>
<evidence type="ECO:0000256" key="3">
    <source>
        <dbReference type="ARBA" id="ARBA00004838"/>
    </source>
</evidence>
<feature type="binding site" evidence="13 14">
    <location>
        <begin position="66"/>
        <end position="69"/>
    </location>
    <ligand>
        <name>substrate</name>
    </ligand>
</feature>
<keyword evidence="12 13" id="KW-0324">Glycolysis</keyword>
<keyword evidence="7 13" id="KW-0963">Cytoplasm</keyword>
<dbReference type="AlphaFoldDB" id="A0A147JWU5"/>
<dbReference type="InterPro" id="IPR015824">
    <property type="entry name" value="Phosphoglycerate_kinase_N"/>
</dbReference>
<comment type="caution">
    <text evidence="17">The sequence shown here is derived from an EMBL/GenBank/DDBJ whole genome shotgun (WGS) entry which is preliminary data.</text>
</comment>
<comment type="catalytic activity">
    <reaction evidence="1 13 16">
        <text>(2R)-3-phosphoglycerate + ATP = (2R)-3-phospho-glyceroyl phosphate + ADP</text>
        <dbReference type="Rhea" id="RHEA:14801"/>
        <dbReference type="ChEBI" id="CHEBI:30616"/>
        <dbReference type="ChEBI" id="CHEBI:57604"/>
        <dbReference type="ChEBI" id="CHEBI:58272"/>
        <dbReference type="ChEBI" id="CHEBI:456216"/>
        <dbReference type="EC" id="2.7.2.3"/>
    </reaction>
</comment>
<evidence type="ECO:0000256" key="5">
    <source>
        <dbReference type="ARBA" id="ARBA00013061"/>
    </source>
</evidence>
<evidence type="ECO:0000256" key="10">
    <source>
        <dbReference type="ARBA" id="ARBA00022777"/>
    </source>
</evidence>
<keyword evidence="8 13" id="KW-0808">Transferase</keyword>
<keyword evidence="11 13" id="KW-0067">ATP-binding</keyword>
<feature type="binding site" evidence="13">
    <location>
        <position position="43"/>
    </location>
    <ligand>
        <name>substrate</name>
    </ligand>
</feature>
<dbReference type="InterPro" id="IPR001576">
    <property type="entry name" value="Phosphoglycerate_kinase"/>
</dbReference>
<evidence type="ECO:0000256" key="9">
    <source>
        <dbReference type="ARBA" id="ARBA00022741"/>
    </source>
</evidence>
<evidence type="ECO:0000256" key="13">
    <source>
        <dbReference type="HAMAP-Rule" id="MF_00145"/>
    </source>
</evidence>
<comment type="subcellular location">
    <subcellularLocation>
        <location evidence="2 13">Cytoplasm</location>
    </subcellularLocation>
</comment>
<dbReference type="STRING" id="1776334.APZ16_06365"/>
<evidence type="ECO:0000256" key="6">
    <source>
        <dbReference type="ARBA" id="ARBA00016471"/>
    </source>
</evidence>
<dbReference type="GO" id="GO:0005524">
    <property type="term" value="F:ATP binding"/>
    <property type="evidence" value="ECO:0007669"/>
    <property type="project" value="UniProtKB-KW"/>
</dbReference>
<dbReference type="InterPro" id="IPR036043">
    <property type="entry name" value="Phosphoglycerate_kinase_sf"/>
</dbReference>
<dbReference type="GO" id="GO:0005829">
    <property type="term" value="C:cytosol"/>
    <property type="evidence" value="ECO:0007669"/>
    <property type="project" value="TreeGrafter"/>
</dbReference>
<dbReference type="EMBL" id="LQMQ01000030">
    <property type="protein sequence ID" value="KUO40979.1"/>
    <property type="molecule type" value="Genomic_DNA"/>
</dbReference>
<organism evidence="17 18">
    <name type="scientific">Hadarchaeum yellowstonense</name>
    <dbReference type="NCBI Taxonomy" id="1776334"/>
    <lineage>
        <taxon>Archaea</taxon>
        <taxon>Methanobacteriati</taxon>
        <taxon>Candidatus Hadarchaeota</taxon>
        <taxon>Candidatus Hadarchaeia</taxon>
        <taxon>Candidatus Hadarchaeales</taxon>
        <taxon>Candidatus Hadarchaeaceae</taxon>
        <taxon>Candidatus Hadarchaeum</taxon>
    </lineage>
</organism>
<dbReference type="HAMAP" id="MF_00145">
    <property type="entry name" value="Phosphoglyc_kinase"/>
    <property type="match status" value="1"/>
</dbReference>
<dbReference type="GO" id="GO:0006094">
    <property type="term" value="P:gluconeogenesis"/>
    <property type="evidence" value="ECO:0007669"/>
    <property type="project" value="TreeGrafter"/>
</dbReference>
<comment type="similarity">
    <text evidence="4 13 16">Belongs to the phosphoglycerate kinase family.</text>
</comment>
<dbReference type="Gene3D" id="3.40.50.1260">
    <property type="entry name" value="Phosphoglycerate kinase, N-terminal domain"/>
    <property type="match status" value="2"/>
</dbReference>
<evidence type="ECO:0000256" key="2">
    <source>
        <dbReference type="ARBA" id="ARBA00004496"/>
    </source>
</evidence>
<feature type="binding site" evidence="14">
    <location>
        <position position="124"/>
    </location>
    <ligand>
        <name>(2R)-3-phosphoglycerate</name>
        <dbReference type="ChEBI" id="CHEBI:58272"/>
    </ligand>
</feature>
<feature type="binding site" evidence="14">
    <location>
        <position position="43"/>
    </location>
    <ligand>
        <name>(2R)-3-phosphoglycerate</name>
        <dbReference type="ChEBI" id="CHEBI:58272"/>
    </ligand>
</feature>
<evidence type="ECO:0000256" key="16">
    <source>
        <dbReference type="RuleBase" id="RU000532"/>
    </source>
</evidence>
<dbReference type="InterPro" id="IPR015911">
    <property type="entry name" value="Phosphoglycerate_kinase_CS"/>
</dbReference>
<evidence type="ECO:0000256" key="8">
    <source>
        <dbReference type="ARBA" id="ARBA00022679"/>
    </source>
</evidence>
<evidence type="ECO:0000256" key="12">
    <source>
        <dbReference type="ARBA" id="ARBA00023152"/>
    </source>
</evidence>
<evidence type="ECO:0000256" key="4">
    <source>
        <dbReference type="ARBA" id="ARBA00008982"/>
    </source>
</evidence>
<dbReference type="UniPathway" id="UPA00109">
    <property type="reaction ID" value="UER00185"/>
</dbReference>
<comment type="subunit">
    <text evidence="13">Monomer.</text>
</comment>
<dbReference type="FunFam" id="3.40.50.1260:FF:000006">
    <property type="entry name" value="Phosphoglycerate kinase"/>
    <property type="match status" value="1"/>
</dbReference>
<comment type="caution">
    <text evidence="13">Lacks conserved residue(s) required for the propagation of feature annotation.</text>
</comment>
<dbReference type="SUPFAM" id="SSF53748">
    <property type="entry name" value="Phosphoglycerate kinase"/>
    <property type="match status" value="1"/>
</dbReference>
<gene>
    <name evidence="13" type="primary">pgk</name>
    <name evidence="17" type="ORF">APZ16_06365</name>
</gene>
<dbReference type="GO" id="GO:0006096">
    <property type="term" value="P:glycolytic process"/>
    <property type="evidence" value="ECO:0007669"/>
    <property type="project" value="UniProtKB-UniRule"/>
</dbReference>
<evidence type="ECO:0000256" key="11">
    <source>
        <dbReference type="ARBA" id="ARBA00022840"/>
    </source>
</evidence>
<protein>
    <recommendedName>
        <fullName evidence="6 13">Phosphoglycerate kinase</fullName>
        <ecNumber evidence="5 13">2.7.2.3</ecNumber>
    </recommendedName>
</protein>
<feature type="binding site" evidence="13">
    <location>
        <position position="164"/>
    </location>
    <ligand>
        <name>substrate</name>
    </ligand>
</feature>
<feature type="binding site" evidence="13 14">
    <location>
        <begin position="26"/>
        <end position="28"/>
    </location>
    <ligand>
        <name>substrate</name>
    </ligand>
</feature>
<dbReference type="PANTHER" id="PTHR11406">
    <property type="entry name" value="PHOSPHOGLYCERATE KINASE"/>
    <property type="match status" value="1"/>
</dbReference>
<accession>A0A147JWU5</accession>
<dbReference type="GO" id="GO:0043531">
    <property type="term" value="F:ADP binding"/>
    <property type="evidence" value="ECO:0007669"/>
    <property type="project" value="TreeGrafter"/>
</dbReference>
<dbReference type="GO" id="GO:0004618">
    <property type="term" value="F:phosphoglycerate kinase activity"/>
    <property type="evidence" value="ECO:0007669"/>
    <property type="project" value="UniProtKB-UniRule"/>
</dbReference>
<dbReference type="PIRSF" id="PIRSF000724">
    <property type="entry name" value="Pgk"/>
    <property type="match status" value="1"/>
</dbReference>
<dbReference type="EC" id="2.7.2.3" evidence="5 13"/>